<feature type="domain" description="PRD" evidence="6">
    <location>
        <begin position="173"/>
        <end position="275"/>
    </location>
</feature>
<accession>A0A3D9U9U6</accession>
<evidence type="ECO:0000256" key="4">
    <source>
        <dbReference type="ARBA" id="ARBA00023163"/>
    </source>
</evidence>
<dbReference type="Gene3D" id="3.40.930.10">
    <property type="entry name" value="Mannitol-specific EII, Chain A"/>
    <property type="match status" value="1"/>
</dbReference>
<dbReference type="PANTHER" id="PTHR30185:SF12">
    <property type="entry name" value="TRANSCRIPTIONAL REGULATOR MANR"/>
    <property type="match status" value="1"/>
</dbReference>
<reference evidence="7 8" key="1">
    <citation type="submission" date="2018-08" db="EMBL/GenBank/DDBJ databases">
        <title>Genomic Encyclopedia of Archaeal and Bacterial Type Strains, Phase II (KMG-II): from individual species to whole genera.</title>
        <authorList>
            <person name="Goeker M."/>
        </authorList>
    </citation>
    <scope>NUCLEOTIDE SEQUENCE [LARGE SCALE GENOMIC DNA]</scope>
    <source>
        <strain evidence="7 8">DSM 17905</strain>
    </source>
</reference>
<evidence type="ECO:0000313" key="7">
    <source>
        <dbReference type="EMBL" id="REF26219.1"/>
    </source>
</evidence>
<dbReference type="InterPro" id="IPR002178">
    <property type="entry name" value="PTS_EIIA_type-2_dom"/>
</dbReference>
<keyword evidence="3" id="KW-0010">Activator</keyword>
<comment type="caution">
    <text evidence="7">The sequence shown here is derived from an EMBL/GenBank/DDBJ whole genome shotgun (WGS) entry which is preliminary data.</text>
</comment>
<keyword evidence="8" id="KW-1185">Reference proteome</keyword>
<dbReference type="Pfam" id="PF05043">
    <property type="entry name" value="Mga"/>
    <property type="match status" value="1"/>
</dbReference>
<keyword evidence="1" id="KW-0677">Repeat</keyword>
<dbReference type="InterPro" id="IPR036388">
    <property type="entry name" value="WH-like_DNA-bd_sf"/>
</dbReference>
<dbReference type="InterPro" id="IPR007737">
    <property type="entry name" value="Mga_HTH"/>
</dbReference>
<dbReference type="InterPro" id="IPR013196">
    <property type="entry name" value="HTH_11"/>
</dbReference>
<proteinExistence type="predicted"/>
<evidence type="ECO:0000256" key="2">
    <source>
        <dbReference type="ARBA" id="ARBA00023015"/>
    </source>
</evidence>
<evidence type="ECO:0000256" key="3">
    <source>
        <dbReference type="ARBA" id="ARBA00023159"/>
    </source>
</evidence>
<dbReference type="PANTHER" id="PTHR30185">
    <property type="entry name" value="CRYPTIC BETA-GLUCOSIDE BGL OPERON ANTITERMINATOR"/>
    <property type="match status" value="1"/>
</dbReference>
<evidence type="ECO:0000313" key="8">
    <source>
        <dbReference type="Proteomes" id="UP000256294"/>
    </source>
</evidence>
<dbReference type="Pfam" id="PF08279">
    <property type="entry name" value="HTH_11"/>
    <property type="match status" value="1"/>
</dbReference>
<dbReference type="Pfam" id="PF00359">
    <property type="entry name" value="PTS_EIIA_2"/>
    <property type="match status" value="1"/>
</dbReference>
<dbReference type="GO" id="GO:0006355">
    <property type="term" value="P:regulation of DNA-templated transcription"/>
    <property type="evidence" value="ECO:0007669"/>
    <property type="project" value="InterPro"/>
</dbReference>
<dbReference type="InterPro" id="IPR016152">
    <property type="entry name" value="PTrfase/Anion_transptr"/>
</dbReference>
<dbReference type="Proteomes" id="UP000256294">
    <property type="component" value="Unassembled WGS sequence"/>
</dbReference>
<dbReference type="SUPFAM" id="SSF63520">
    <property type="entry name" value="PTS-regulatory domain, PRD"/>
    <property type="match status" value="2"/>
</dbReference>
<evidence type="ECO:0000259" key="5">
    <source>
        <dbReference type="PROSITE" id="PS51094"/>
    </source>
</evidence>
<evidence type="ECO:0000259" key="6">
    <source>
        <dbReference type="PROSITE" id="PS51372"/>
    </source>
</evidence>
<dbReference type="Gene3D" id="1.10.10.10">
    <property type="entry name" value="Winged helix-like DNA-binding domain superfamily/Winged helix DNA-binding domain"/>
    <property type="match status" value="1"/>
</dbReference>
<feature type="domain" description="PRD" evidence="6">
    <location>
        <begin position="282"/>
        <end position="388"/>
    </location>
</feature>
<dbReference type="SUPFAM" id="SSF55804">
    <property type="entry name" value="Phoshotransferase/anion transport protein"/>
    <property type="match status" value="1"/>
</dbReference>
<dbReference type="Gene3D" id="1.10.1790.10">
    <property type="entry name" value="PRD domain"/>
    <property type="match status" value="2"/>
</dbReference>
<name>A0A3D9U9U6_9GAMM</name>
<dbReference type="PROSITE" id="PS51094">
    <property type="entry name" value="PTS_EIIA_TYPE_2"/>
    <property type="match status" value="1"/>
</dbReference>
<organism evidence="7 8">
    <name type="scientific">Xenorhabdus cabanillasii</name>
    <dbReference type="NCBI Taxonomy" id="351673"/>
    <lineage>
        <taxon>Bacteria</taxon>
        <taxon>Pseudomonadati</taxon>
        <taxon>Pseudomonadota</taxon>
        <taxon>Gammaproteobacteria</taxon>
        <taxon>Enterobacterales</taxon>
        <taxon>Morganellaceae</taxon>
        <taxon>Xenorhabdus</taxon>
    </lineage>
</organism>
<protein>
    <submittedName>
        <fullName evidence="7">BglG family transcriptional antiterminator</fullName>
    </submittedName>
</protein>
<gene>
    <name evidence="7" type="ORF">BDD26_0827</name>
</gene>
<dbReference type="PROSITE" id="PS51372">
    <property type="entry name" value="PRD_2"/>
    <property type="match status" value="2"/>
</dbReference>
<keyword evidence="4" id="KW-0804">Transcription</keyword>
<evidence type="ECO:0000256" key="1">
    <source>
        <dbReference type="ARBA" id="ARBA00022737"/>
    </source>
</evidence>
<dbReference type="AlphaFoldDB" id="A0A3D9U9U6"/>
<dbReference type="InterPro" id="IPR050661">
    <property type="entry name" value="BglG_antiterminators"/>
</dbReference>
<keyword evidence="2" id="KW-0805">Transcription regulation</keyword>
<dbReference type="EMBL" id="QTUB01000001">
    <property type="protein sequence ID" value="REF26219.1"/>
    <property type="molecule type" value="Genomic_DNA"/>
</dbReference>
<dbReference type="RefSeq" id="WP_115825613.1">
    <property type="nucleotide sequence ID" value="NZ_QTUB01000001.1"/>
</dbReference>
<feature type="domain" description="PTS EIIA type-2" evidence="5">
    <location>
        <begin position="490"/>
        <end position="630"/>
    </location>
</feature>
<sequence>MLRPKQKELLDYLLNKNTPTLAIKLSQVLNVSTRTIKNYVAEINESYGEKIILSGRNGYSLSHDTNIKLHQQPSNQPKTYQERACFLIKSILLFKQSNNIYDLSADLYISDSTLKSLIYKMNSSFEQFNVRFLCRNNHIEILGEEQKLRELVYYTIIEKTDYRFSELKTLETIFGTQQVEMVSNLIKKIFYKWGYSFYDLSYDNLVLHFLILINRLKHDKYLDTQLTFVGNNKLHAITDELCDNLQHKFDVSISENERNACYTLLKININSNHTKSSESIDLVDAGLYQFTKQITESVQEHYLVDFGTDDFISLFSQHISGLRTRLEYNIYTKNPMLEVIKKECRIIFDIAVFISLQLNESLGKKLNEDEISFIALHVGAEFERQKSHDNKVRAVLLCPGYRGIENKIYHQLLCDFGNEISVIKRISQPSELETLEFELLITTINLPASHNYETVYISPFQLRNKRTQLISKIDIANANRKKRTLQRNFDLFFEQGLFWFEPGFQHRDALLDDLCQTMFAKGYVESDFVRYVHQRESASSTAFGILALPHSVKMDAIKTGVAVVISPKGIRWGKYERVHVIFLIAINKIDKVCFAECYDALLDVFSHDKIINQLHKITCFESFREMLIRANKSQFMDDNA</sequence>
<dbReference type="InterPro" id="IPR036634">
    <property type="entry name" value="PRD_sf"/>
</dbReference>
<dbReference type="Pfam" id="PF00874">
    <property type="entry name" value="PRD"/>
    <property type="match status" value="2"/>
</dbReference>
<dbReference type="InterPro" id="IPR011608">
    <property type="entry name" value="PRD"/>
</dbReference>